<evidence type="ECO:0000256" key="1">
    <source>
        <dbReference type="ARBA" id="ARBA00022729"/>
    </source>
</evidence>
<dbReference type="InterPro" id="IPR050955">
    <property type="entry name" value="Plant_Biomass_Hydrol_Est"/>
</dbReference>
<reference evidence="4 5" key="1">
    <citation type="submission" date="2022-03" db="EMBL/GenBank/DDBJ databases">
        <authorList>
            <person name="Jo J.-H."/>
            <person name="Im W.-T."/>
        </authorList>
    </citation>
    <scope>NUCLEOTIDE SEQUENCE [LARGE SCALE GENOMIC DNA]</scope>
    <source>
        <strain evidence="4 5">SM33</strain>
    </source>
</reference>
<gene>
    <name evidence="4" type="ORF">LZ016_00375</name>
</gene>
<keyword evidence="5" id="KW-1185">Reference proteome</keyword>
<sequence length="350" mass="37703">MPSQAAWVVRHRASAQVARLRALDRFGENPGDLDAKIYVPKSATDRAPLVVVLHGCTQTAEDYDRGAAWTVAADRHGFVLLFPEQQRANNPNLCFNWFSPRDARRDRGEALSIIQMVEAVRARHGTDPNRVFVTGLSAGGAMAMVLLATYPDVFAGGAIIAGLPFATANNVPQALERMRGHDIPNAKRLGELVASASNYSGPWPSLSVWHGSLDPTVAPTNARAIVDQWRMVQGASEAPCRADLVDCHPRYVWCDPTGREVIEEIQVKGLGHGVPLSTRSPQSQEVAGPHMLEAGISSTSMILRFWGLTSSGGTTSATSPPDPSEEHPKRVPGEIASTIENALRAAGLLR</sequence>
<dbReference type="NCBIfam" id="TIGR01840">
    <property type="entry name" value="esterase_phb"/>
    <property type="match status" value="1"/>
</dbReference>
<name>A0ABS9VHW6_9SPHN</name>
<dbReference type="Pfam" id="PF10503">
    <property type="entry name" value="Esterase_PHB"/>
    <property type="match status" value="1"/>
</dbReference>
<comment type="caution">
    <text evidence="4">The sequence shown here is derived from an EMBL/GenBank/DDBJ whole genome shotgun (WGS) entry which is preliminary data.</text>
</comment>
<protein>
    <submittedName>
        <fullName evidence="4">PHB depolymerase family esterase</fullName>
    </submittedName>
</protein>
<evidence type="ECO:0000256" key="2">
    <source>
        <dbReference type="ARBA" id="ARBA00022801"/>
    </source>
</evidence>
<dbReference type="PANTHER" id="PTHR43037">
    <property type="entry name" value="UNNAMED PRODUCT-RELATED"/>
    <property type="match status" value="1"/>
</dbReference>
<evidence type="ECO:0000313" key="4">
    <source>
        <dbReference type="EMBL" id="MCH8614563.1"/>
    </source>
</evidence>
<keyword evidence="2" id="KW-0378">Hydrolase</keyword>
<organism evidence="4 5">
    <name type="scientific">Sphingomonas telluris</name>
    <dbReference type="NCBI Taxonomy" id="2907998"/>
    <lineage>
        <taxon>Bacteria</taxon>
        <taxon>Pseudomonadati</taxon>
        <taxon>Pseudomonadota</taxon>
        <taxon>Alphaproteobacteria</taxon>
        <taxon>Sphingomonadales</taxon>
        <taxon>Sphingomonadaceae</taxon>
        <taxon>Sphingomonas</taxon>
    </lineage>
</organism>
<evidence type="ECO:0000256" key="3">
    <source>
        <dbReference type="SAM" id="MobiDB-lite"/>
    </source>
</evidence>
<evidence type="ECO:0000313" key="5">
    <source>
        <dbReference type="Proteomes" id="UP001203058"/>
    </source>
</evidence>
<feature type="region of interest" description="Disordered" evidence="3">
    <location>
        <begin position="312"/>
        <end position="333"/>
    </location>
</feature>
<dbReference type="RefSeq" id="WP_241447413.1">
    <property type="nucleotide sequence ID" value="NZ_JAKZHW010000001.1"/>
</dbReference>
<dbReference type="InterPro" id="IPR010126">
    <property type="entry name" value="Esterase_phb"/>
</dbReference>
<dbReference type="InterPro" id="IPR029058">
    <property type="entry name" value="AB_hydrolase_fold"/>
</dbReference>
<dbReference type="EMBL" id="JAKZHW010000001">
    <property type="protein sequence ID" value="MCH8614563.1"/>
    <property type="molecule type" value="Genomic_DNA"/>
</dbReference>
<dbReference type="Gene3D" id="3.40.50.1820">
    <property type="entry name" value="alpha/beta hydrolase"/>
    <property type="match status" value="1"/>
</dbReference>
<accession>A0ABS9VHW6</accession>
<keyword evidence="1" id="KW-0732">Signal</keyword>
<dbReference type="SUPFAM" id="SSF53474">
    <property type="entry name" value="alpha/beta-Hydrolases"/>
    <property type="match status" value="1"/>
</dbReference>
<proteinExistence type="predicted"/>
<dbReference type="Proteomes" id="UP001203058">
    <property type="component" value="Unassembled WGS sequence"/>
</dbReference>
<dbReference type="PANTHER" id="PTHR43037:SF1">
    <property type="entry name" value="BLL1128 PROTEIN"/>
    <property type="match status" value="1"/>
</dbReference>